<keyword evidence="1" id="KW-0812">Transmembrane</keyword>
<dbReference type="AlphaFoldDB" id="A5G9Y6"/>
<evidence type="ECO:0000313" key="2">
    <source>
        <dbReference type="EMBL" id="ABQ25618.1"/>
    </source>
</evidence>
<keyword evidence="3" id="KW-1185">Reference proteome</keyword>
<sequence length="145" mass="16045">MSVPENNMKIENRVKRKHCPGARDMFGLLRAGCLAACCAIVFVALLTGCATTNSGGRELPPLLAQDELLRPYVKMAVVEVNREQFGDVYELKTEDYDWAYQALREEAAKIGADAVILPEIKVEATSYIFFPSSNVNGRGTAIKFR</sequence>
<keyword evidence="1" id="KW-1133">Transmembrane helix</keyword>
<accession>A5G9Y6</accession>
<name>A5G9Y6_GEOUR</name>
<dbReference type="STRING" id="351605.Gura_1417"/>
<dbReference type="Proteomes" id="UP000006695">
    <property type="component" value="Chromosome"/>
</dbReference>
<evidence type="ECO:0000256" key="1">
    <source>
        <dbReference type="SAM" id="Phobius"/>
    </source>
</evidence>
<dbReference type="EMBL" id="CP000698">
    <property type="protein sequence ID" value="ABQ25618.1"/>
    <property type="molecule type" value="Genomic_DNA"/>
</dbReference>
<organism evidence="2 3">
    <name type="scientific">Geotalea uraniireducens (strain Rf4)</name>
    <name type="common">Geobacter uraniireducens</name>
    <dbReference type="NCBI Taxonomy" id="351605"/>
    <lineage>
        <taxon>Bacteria</taxon>
        <taxon>Pseudomonadati</taxon>
        <taxon>Thermodesulfobacteriota</taxon>
        <taxon>Desulfuromonadia</taxon>
        <taxon>Geobacterales</taxon>
        <taxon>Geobacteraceae</taxon>
        <taxon>Geotalea</taxon>
    </lineage>
</organism>
<feature type="transmembrane region" description="Helical" evidence="1">
    <location>
        <begin position="25"/>
        <end position="46"/>
    </location>
</feature>
<dbReference type="HOGENOM" id="CLU_149248_0_0_7"/>
<reference evidence="2 3" key="1">
    <citation type="submission" date="2007-05" db="EMBL/GenBank/DDBJ databases">
        <title>Complete sequence of Geobacter uraniireducens Rf4.</title>
        <authorList>
            <consortium name="US DOE Joint Genome Institute"/>
            <person name="Copeland A."/>
            <person name="Lucas S."/>
            <person name="Lapidus A."/>
            <person name="Barry K."/>
            <person name="Detter J.C."/>
            <person name="Glavina del Rio T."/>
            <person name="Hammon N."/>
            <person name="Israni S."/>
            <person name="Dalin E."/>
            <person name="Tice H."/>
            <person name="Pitluck S."/>
            <person name="Chertkov O."/>
            <person name="Brettin T."/>
            <person name="Bruce D."/>
            <person name="Han C."/>
            <person name="Schmutz J."/>
            <person name="Larimer F."/>
            <person name="Land M."/>
            <person name="Hauser L."/>
            <person name="Kyrpides N."/>
            <person name="Mikhailova N."/>
            <person name="Shelobolina E."/>
            <person name="Aklujkar M."/>
            <person name="Lovley D."/>
            <person name="Richardson P."/>
        </authorList>
    </citation>
    <scope>NUCLEOTIDE SEQUENCE [LARGE SCALE GENOMIC DNA]</scope>
    <source>
        <strain evidence="2 3">Rf4</strain>
    </source>
</reference>
<protein>
    <submittedName>
        <fullName evidence="2">Uncharacterized protein</fullName>
    </submittedName>
</protein>
<gene>
    <name evidence="2" type="ordered locus">Gura_1417</name>
</gene>
<proteinExistence type="predicted"/>
<dbReference type="SUPFAM" id="SSF117782">
    <property type="entry name" value="YbjQ-like"/>
    <property type="match status" value="1"/>
</dbReference>
<keyword evidence="1" id="KW-0472">Membrane</keyword>
<dbReference type="InterPro" id="IPR035439">
    <property type="entry name" value="UPF0145_dom_sf"/>
</dbReference>
<evidence type="ECO:0000313" key="3">
    <source>
        <dbReference type="Proteomes" id="UP000006695"/>
    </source>
</evidence>
<dbReference type="KEGG" id="gur:Gura_1417"/>